<feature type="domain" description="SIS" evidence="7">
    <location>
        <begin position="153"/>
        <end position="292"/>
    </location>
</feature>
<keyword evidence="3" id="KW-0324">Glycolysis</keyword>
<dbReference type="PANTHER" id="PTHR30514">
    <property type="entry name" value="GLUCOKINASE"/>
    <property type="match status" value="1"/>
</dbReference>
<dbReference type="InterPro" id="IPR047640">
    <property type="entry name" value="RpiR-like"/>
</dbReference>
<evidence type="ECO:0000256" key="3">
    <source>
        <dbReference type="ARBA" id="ARBA00023152"/>
    </source>
</evidence>
<keyword evidence="9" id="KW-1185">Reference proteome</keyword>
<feature type="region of interest" description="Disordered" evidence="5">
    <location>
        <begin position="1"/>
        <end position="20"/>
    </location>
</feature>
<reference evidence="8 9" key="1">
    <citation type="submission" date="2022-06" db="EMBL/GenBank/DDBJ databases">
        <title>Janthinobacterium kumbetensis sp. nov., isolated from spring water in Turkey.</title>
        <authorList>
            <person name="Inan Bektas K."/>
            <person name="Belduz A.A."/>
            <person name="Canakci S."/>
            <person name="Nalcaoglu A."/>
            <person name="Ceylan E."/>
            <person name="Kati H."/>
        </authorList>
    </citation>
    <scope>NUCLEOTIDE SEQUENCE [LARGE SCALE GENOMIC DNA]</scope>
    <source>
        <strain evidence="8 9">GK</strain>
    </source>
</reference>
<dbReference type="InterPro" id="IPR009057">
    <property type="entry name" value="Homeodomain-like_sf"/>
</dbReference>
<dbReference type="Proteomes" id="UP001202243">
    <property type="component" value="Unassembled WGS sequence"/>
</dbReference>
<dbReference type="RefSeq" id="WP_251350227.1">
    <property type="nucleotide sequence ID" value="NZ_JAMQGR010000004.1"/>
</dbReference>
<evidence type="ECO:0000256" key="2">
    <source>
        <dbReference type="ARBA" id="ARBA00023125"/>
    </source>
</evidence>
<feature type="domain" description="HTH rpiR-type" evidence="6">
    <location>
        <begin position="30"/>
        <end position="106"/>
    </location>
</feature>
<dbReference type="InterPro" id="IPR046348">
    <property type="entry name" value="SIS_dom_sf"/>
</dbReference>
<dbReference type="InterPro" id="IPR035472">
    <property type="entry name" value="RpiR-like_SIS"/>
</dbReference>
<evidence type="ECO:0000256" key="1">
    <source>
        <dbReference type="ARBA" id="ARBA00023015"/>
    </source>
</evidence>
<keyword evidence="1" id="KW-0805">Transcription regulation</keyword>
<name>A0ABT0WS54_9BURK</name>
<dbReference type="PROSITE" id="PS51464">
    <property type="entry name" value="SIS"/>
    <property type="match status" value="1"/>
</dbReference>
<accession>A0ABT0WS54</accession>
<dbReference type="SUPFAM" id="SSF53697">
    <property type="entry name" value="SIS domain"/>
    <property type="match status" value="1"/>
</dbReference>
<evidence type="ECO:0000313" key="8">
    <source>
        <dbReference type="EMBL" id="MCM2566875.1"/>
    </source>
</evidence>
<dbReference type="Pfam" id="PF01418">
    <property type="entry name" value="HTH_6"/>
    <property type="match status" value="1"/>
</dbReference>
<dbReference type="InterPro" id="IPR001347">
    <property type="entry name" value="SIS_dom"/>
</dbReference>
<sequence>MKASASPARSSPHTPRVGTLSAPDAAFAQSPLGQALMHVLASGSASQRQIADYLLRNQMRVTALGIEELADSCQVSTATISRFARDIGQKNYSAMRGAMAETLQSLLQPVDKLRRTIERRARATSPVTESLEYAAANIAATSDALSPPAVQAVVRRLTRAKVVYVMGFGLSANLAGMLVQHLQPFCSHVVEVVGIGGSEVAAGHLVNLTAHDVLVVISFPRYTLDCIGLASFARDRGACIVALTDSPASPLAELADHVLYAQSTHPVLPSSASTALAMIEALAVALMVSNRKNVEKAARLSEVIAAYLYGGEHGAQGTRKTAAKQRKAVPQSL</sequence>
<dbReference type="PANTHER" id="PTHR30514:SF18">
    <property type="entry name" value="RPIR-FAMILY TRANSCRIPTIONAL REGULATOR"/>
    <property type="match status" value="1"/>
</dbReference>
<dbReference type="SUPFAM" id="SSF46689">
    <property type="entry name" value="Homeodomain-like"/>
    <property type="match status" value="1"/>
</dbReference>
<dbReference type="InterPro" id="IPR000281">
    <property type="entry name" value="HTH_RpiR"/>
</dbReference>
<proteinExistence type="predicted"/>
<comment type="caution">
    <text evidence="8">The sequence shown here is derived from an EMBL/GenBank/DDBJ whole genome shotgun (WGS) entry which is preliminary data.</text>
</comment>
<dbReference type="InterPro" id="IPR036388">
    <property type="entry name" value="WH-like_DNA-bd_sf"/>
</dbReference>
<dbReference type="CDD" id="cd05013">
    <property type="entry name" value="SIS_RpiR"/>
    <property type="match status" value="1"/>
</dbReference>
<organism evidence="8 9">
    <name type="scientific">Janthinobacterium kumbetense</name>
    <dbReference type="NCBI Taxonomy" id="2950280"/>
    <lineage>
        <taxon>Bacteria</taxon>
        <taxon>Pseudomonadati</taxon>
        <taxon>Pseudomonadota</taxon>
        <taxon>Betaproteobacteria</taxon>
        <taxon>Burkholderiales</taxon>
        <taxon>Oxalobacteraceae</taxon>
        <taxon>Janthinobacterium</taxon>
    </lineage>
</organism>
<dbReference type="EMBL" id="JAMQGR010000004">
    <property type="protein sequence ID" value="MCM2566875.1"/>
    <property type="molecule type" value="Genomic_DNA"/>
</dbReference>
<keyword evidence="2" id="KW-0238">DNA-binding</keyword>
<gene>
    <name evidence="8" type="ORF">NCG91_14815</name>
</gene>
<evidence type="ECO:0000313" key="9">
    <source>
        <dbReference type="Proteomes" id="UP001202243"/>
    </source>
</evidence>
<protein>
    <submittedName>
        <fullName evidence="8">MurR/RpiR family transcriptional regulator</fullName>
    </submittedName>
</protein>
<dbReference type="Gene3D" id="3.40.50.10490">
    <property type="entry name" value="Glucose-6-phosphate isomerase like protein, domain 1"/>
    <property type="match status" value="1"/>
</dbReference>
<keyword evidence="4" id="KW-0804">Transcription</keyword>
<evidence type="ECO:0000259" key="7">
    <source>
        <dbReference type="PROSITE" id="PS51464"/>
    </source>
</evidence>
<evidence type="ECO:0000259" key="6">
    <source>
        <dbReference type="PROSITE" id="PS51071"/>
    </source>
</evidence>
<evidence type="ECO:0000256" key="5">
    <source>
        <dbReference type="SAM" id="MobiDB-lite"/>
    </source>
</evidence>
<dbReference type="PROSITE" id="PS51071">
    <property type="entry name" value="HTH_RPIR"/>
    <property type="match status" value="1"/>
</dbReference>
<evidence type="ECO:0000256" key="4">
    <source>
        <dbReference type="ARBA" id="ARBA00023163"/>
    </source>
</evidence>
<dbReference type="Gene3D" id="1.10.10.10">
    <property type="entry name" value="Winged helix-like DNA-binding domain superfamily/Winged helix DNA-binding domain"/>
    <property type="match status" value="1"/>
</dbReference>
<dbReference type="Pfam" id="PF01380">
    <property type="entry name" value="SIS"/>
    <property type="match status" value="1"/>
</dbReference>